<evidence type="ECO:0000313" key="2">
    <source>
        <dbReference type="Proteomes" id="UP000694892"/>
    </source>
</evidence>
<accession>A0A974CR43</accession>
<sequence length="78" mass="9016">MSEFFGRHGLTGKFHILTCTFCSQSHRKQNCHENIQLRKKHKRNTGKNTSKGLKSKLISECKGTPILDTRFEINIEVQ</sequence>
<evidence type="ECO:0000313" key="1">
    <source>
        <dbReference type="EMBL" id="OCT78224.1"/>
    </source>
</evidence>
<dbReference type="EMBL" id="CM004475">
    <property type="protein sequence ID" value="OCT78224.1"/>
    <property type="molecule type" value="Genomic_DNA"/>
</dbReference>
<dbReference type="Proteomes" id="UP000694892">
    <property type="component" value="Chromosome 5S"/>
</dbReference>
<protein>
    <submittedName>
        <fullName evidence="1">Uncharacterized protein</fullName>
    </submittedName>
</protein>
<reference evidence="2" key="1">
    <citation type="journal article" date="2016" name="Nature">
        <title>Genome evolution in the allotetraploid frog Xenopus laevis.</title>
        <authorList>
            <person name="Session A.M."/>
            <person name="Uno Y."/>
            <person name="Kwon T."/>
            <person name="Chapman J.A."/>
            <person name="Toyoda A."/>
            <person name="Takahashi S."/>
            <person name="Fukui A."/>
            <person name="Hikosaka A."/>
            <person name="Suzuki A."/>
            <person name="Kondo M."/>
            <person name="van Heeringen S.J."/>
            <person name="Quigley I."/>
            <person name="Heinz S."/>
            <person name="Ogino H."/>
            <person name="Ochi H."/>
            <person name="Hellsten U."/>
            <person name="Lyons J.B."/>
            <person name="Simakov O."/>
            <person name="Putnam N."/>
            <person name="Stites J."/>
            <person name="Kuroki Y."/>
            <person name="Tanaka T."/>
            <person name="Michiue T."/>
            <person name="Watanabe M."/>
            <person name="Bogdanovic O."/>
            <person name="Lister R."/>
            <person name="Georgiou G."/>
            <person name="Paranjpe S.S."/>
            <person name="van Kruijsbergen I."/>
            <person name="Shu S."/>
            <person name="Carlson J."/>
            <person name="Kinoshita T."/>
            <person name="Ohta Y."/>
            <person name="Mawaribuchi S."/>
            <person name="Jenkins J."/>
            <person name="Grimwood J."/>
            <person name="Schmutz J."/>
            <person name="Mitros T."/>
            <person name="Mozaffari S.V."/>
            <person name="Suzuki Y."/>
            <person name="Haramoto Y."/>
            <person name="Yamamoto T.S."/>
            <person name="Takagi C."/>
            <person name="Heald R."/>
            <person name="Miller K."/>
            <person name="Haudenschild C."/>
            <person name="Kitzman J."/>
            <person name="Nakayama T."/>
            <person name="Izutsu Y."/>
            <person name="Robert J."/>
            <person name="Fortriede J."/>
            <person name="Burns K."/>
            <person name="Lotay V."/>
            <person name="Karimi K."/>
            <person name="Yasuoka Y."/>
            <person name="Dichmann D.S."/>
            <person name="Flajnik M.F."/>
            <person name="Houston D.W."/>
            <person name="Shendure J."/>
            <person name="DuPasquier L."/>
            <person name="Vize P.D."/>
            <person name="Zorn A.M."/>
            <person name="Ito M."/>
            <person name="Marcotte E.M."/>
            <person name="Wallingford J.B."/>
            <person name="Ito Y."/>
            <person name="Asashima M."/>
            <person name="Ueno N."/>
            <person name="Matsuda Y."/>
            <person name="Veenstra G.J."/>
            <person name="Fujiyama A."/>
            <person name="Harland R.M."/>
            <person name="Taira M."/>
            <person name="Rokhsar D.S."/>
        </authorList>
    </citation>
    <scope>NUCLEOTIDE SEQUENCE [LARGE SCALE GENOMIC DNA]</scope>
    <source>
        <strain evidence="2">J</strain>
    </source>
</reference>
<dbReference type="AlphaFoldDB" id="A0A974CR43"/>
<gene>
    <name evidence="1" type="ORF">XELAEV_18029331mg</name>
</gene>
<organism evidence="1 2">
    <name type="scientific">Xenopus laevis</name>
    <name type="common">African clawed frog</name>
    <dbReference type="NCBI Taxonomy" id="8355"/>
    <lineage>
        <taxon>Eukaryota</taxon>
        <taxon>Metazoa</taxon>
        <taxon>Chordata</taxon>
        <taxon>Craniata</taxon>
        <taxon>Vertebrata</taxon>
        <taxon>Euteleostomi</taxon>
        <taxon>Amphibia</taxon>
        <taxon>Batrachia</taxon>
        <taxon>Anura</taxon>
        <taxon>Pipoidea</taxon>
        <taxon>Pipidae</taxon>
        <taxon>Xenopodinae</taxon>
        <taxon>Xenopus</taxon>
        <taxon>Xenopus</taxon>
    </lineage>
</organism>
<name>A0A974CR43_XENLA</name>
<proteinExistence type="predicted"/>